<dbReference type="Pfam" id="PF11951">
    <property type="entry name" value="Fungal_trans_2"/>
    <property type="match status" value="1"/>
</dbReference>
<feature type="compositionally biased region" description="Low complexity" evidence="2">
    <location>
        <begin position="60"/>
        <end position="71"/>
    </location>
</feature>
<feature type="domain" description="Zn(2)-C6 fungal-type" evidence="3">
    <location>
        <begin position="90"/>
        <end position="120"/>
    </location>
</feature>
<reference evidence="4" key="2">
    <citation type="submission" date="2023-05" db="EMBL/GenBank/DDBJ databases">
        <authorList>
            <consortium name="Lawrence Berkeley National Laboratory"/>
            <person name="Steindorff A."/>
            <person name="Hensen N."/>
            <person name="Bonometti L."/>
            <person name="Westerberg I."/>
            <person name="Brannstrom I.O."/>
            <person name="Guillou S."/>
            <person name="Cros-Aarteil S."/>
            <person name="Calhoun S."/>
            <person name="Haridas S."/>
            <person name="Kuo A."/>
            <person name="Mondo S."/>
            <person name="Pangilinan J."/>
            <person name="Riley R."/>
            <person name="Labutti K."/>
            <person name="Andreopoulos B."/>
            <person name="Lipzen A."/>
            <person name="Chen C."/>
            <person name="Yanf M."/>
            <person name="Daum C."/>
            <person name="Ng V."/>
            <person name="Clum A."/>
            <person name="Ohm R."/>
            <person name="Martin F."/>
            <person name="Silar P."/>
            <person name="Natvig D."/>
            <person name="Lalanne C."/>
            <person name="Gautier V."/>
            <person name="Ament-Velasquez S.L."/>
            <person name="Kruys A."/>
            <person name="Hutchinson M.I."/>
            <person name="Powell A.J."/>
            <person name="Barry K."/>
            <person name="Miller A.N."/>
            <person name="Grigoriev I.V."/>
            <person name="Debuchy R."/>
            <person name="Gladieux P."/>
            <person name="Thoren M.H."/>
            <person name="Johannesson H."/>
        </authorList>
    </citation>
    <scope>NUCLEOTIDE SEQUENCE</scope>
    <source>
        <strain evidence="4">CBS 892.96</strain>
    </source>
</reference>
<dbReference type="PROSITE" id="PS50048">
    <property type="entry name" value="ZN2_CY6_FUNGAL_2"/>
    <property type="match status" value="1"/>
</dbReference>
<dbReference type="SMART" id="SM00066">
    <property type="entry name" value="GAL4"/>
    <property type="match status" value="1"/>
</dbReference>
<dbReference type="InterPro" id="IPR021858">
    <property type="entry name" value="Fun_TF"/>
</dbReference>
<proteinExistence type="predicted"/>
<dbReference type="InterPro" id="IPR001138">
    <property type="entry name" value="Zn2Cys6_DnaBD"/>
</dbReference>
<evidence type="ECO:0000256" key="2">
    <source>
        <dbReference type="SAM" id="MobiDB-lite"/>
    </source>
</evidence>
<name>A0AAN6WAS6_9PEZI</name>
<feature type="compositionally biased region" description="Basic residues" evidence="2">
    <location>
        <begin position="79"/>
        <end position="98"/>
    </location>
</feature>
<feature type="compositionally biased region" description="Basic and acidic residues" evidence="2">
    <location>
        <begin position="31"/>
        <end position="40"/>
    </location>
</feature>
<evidence type="ECO:0000256" key="1">
    <source>
        <dbReference type="ARBA" id="ARBA00023242"/>
    </source>
</evidence>
<feature type="compositionally biased region" description="Low complexity" evidence="2">
    <location>
        <begin position="512"/>
        <end position="522"/>
    </location>
</feature>
<protein>
    <recommendedName>
        <fullName evidence="3">Zn(2)-C6 fungal-type domain-containing protein</fullName>
    </recommendedName>
</protein>
<evidence type="ECO:0000259" key="3">
    <source>
        <dbReference type="PROSITE" id="PS50048"/>
    </source>
</evidence>
<accession>A0AAN6WAS6</accession>
<dbReference type="SUPFAM" id="SSF57701">
    <property type="entry name" value="Zn2/Cys6 DNA-binding domain"/>
    <property type="match status" value="1"/>
</dbReference>
<dbReference type="PANTHER" id="PTHR47657:SF7">
    <property type="entry name" value="STEROL REGULATORY ELEMENT-BINDING PROTEIN ECM22"/>
    <property type="match status" value="1"/>
</dbReference>
<dbReference type="Pfam" id="PF00172">
    <property type="entry name" value="Zn_clus"/>
    <property type="match status" value="1"/>
</dbReference>
<keyword evidence="5" id="KW-1185">Reference proteome</keyword>
<organism evidence="4 5">
    <name type="scientific">Triangularia setosa</name>
    <dbReference type="NCBI Taxonomy" id="2587417"/>
    <lineage>
        <taxon>Eukaryota</taxon>
        <taxon>Fungi</taxon>
        <taxon>Dikarya</taxon>
        <taxon>Ascomycota</taxon>
        <taxon>Pezizomycotina</taxon>
        <taxon>Sordariomycetes</taxon>
        <taxon>Sordariomycetidae</taxon>
        <taxon>Sordariales</taxon>
        <taxon>Podosporaceae</taxon>
        <taxon>Triangularia</taxon>
    </lineage>
</organism>
<dbReference type="PANTHER" id="PTHR47657">
    <property type="entry name" value="STEROL REGULATORY ELEMENT-BINDING PROTEIN ECM22"/>
    <property type="match status" value="1"/>
</dbReference>
<dbReference type="GO" id="GO:0000981">
    <property type="term" value="F:DNA-binding transcription factor activity, RNA polymerase II-specific"/>
    <property type="evidence" value="ECO:0007669"/>
    <property type="project" value="InterPro"/>
</dbReference>
<feature type="region of interest" description="Disordered" evidence="2">
    <location>
        <begin position="511"/>
        <end position="543"/>
    </location>
</feature>
<evidence type="ECO:0000313" key="4">
    <source>
        <dbReference type="EMBL" id="KAK4178533.1"/>
    </source>
</evidence>
<dbReference type="GO" id="GO:0008270">
    <property type="term" value="F:zinc ion binding"/>
    <property type="evidence" value="ECO:0007669"/>
    <property type="project" value="InterPro"/>
</dbReference>
<keyword evidence="1" id="KW-0539">Nucleus</keyword>
<feature type="compositionally biased region" description="Low complexity" evidence="2">
    <location>
        <begin position="10"/>
        <end position="20"/>
    </location>
</feature>
<gene>
    <name evidence="4" type="ORF">QBC36DRAFT_102477</name>
</gene>
<dbReference type="EMBL" id="MU866136">
    <property type="protein sequence ID" value="KAK4178533.1"/>
    <property type="molecule type" value="Genomic_DNA"/>
</dbReference>
<dbReference type="CDD" id="cd00067">
    <property type="entry name" value="GAL4"/>
    <property type="match status" value="1"/>
</dbReference>
<dbReference type="AlphaFoldDB" id="A0AAN6WAS6"/>
<reference evidence="4" key="1">
    <citation type="journal article" date="2023" name="Mol. Phylogenet. Evol.">
        <title>Genome-scale phylogeny and comparative genomics of the fungal order Sordariales.</title>
        <authorList>
            <person name="Hensen N."/>
            <person name="Bonometti L."/>
            <person name="Westerberg I."/>
            <person name="Brannstrom I.O."/>
            <person name="Guillou S."/>
            <person name="Cros-Aarteil S."/>
            <person name="Calhoun S."/>
            <person name="Haridas S."/>
            <person name="Kuo A."/>
            <person name="Mondo S."/>
            <person name="Pangilinan J."/>
            <person name="Riley R."/>
            <person name="LaButti K."/>
            <person name="Andreopoulos B."/>
            <person name="Lipzen A."/>
            <person name="Chen C."/>
            <person name="Yan M."/>
            <person name="Daum C."/>
            <person name="Ng V."/>
            <person name="Clum A."/>
            <person name="Steindorff A."/>
            <person name="Ohm R.A."/>
            <person name="Martin F."/>
            <person name="Silar P."/>
            <person name="Natvig D.O."/>
            <person name="Lalanne C."/>
            <person name="Gautier V."/>
            <person name="Ament-Velasquez S.L."/>
            <person name="Kruys A."/>
            <person name="Hutchinson M.I."/>
            <person name="Powell A.J."/>
            <person name="Barry K."/>
            <person name="Miller A.N."/>
            <person name="Grigoriev I.V."/>
            <person name="Debuchy R."/>
            <person name="Gladieux P."/>
            <person name="Hiltunen Thoren M."/>
            <person name="Johannesson H."/>
        </authorList>
    </citation>
    <scope>NUCLEOTIDE SEQUENCE</scope>
    <source>
        <strain evidence="4">CBS 892.96</strain>
    </source>
</reference>
<dbReference type="InterPro" id="IPR036864">
    <property type="entry name" value="Zn2-C6_fun-type_DNA-bd_sf"/>
</dbReference>
<dbReference type="PROSITE" id="PS00463">
    <property type="entry name" value="ZN2_CY6_FUNGAL_1"/>
    <property type="match status" value="1"/>
</dbReference>
<feature type="region of interest" description="Disordered" evidence="2">
    <location>
        <begin position="1"/>
        <end position="106"/>
    </location>
</feature>
<dbReference type="Gene3D" id="4.10.240.10">
    <property type="entry name" value="Zn(2)-C6 fungal-type DNA-binding domain"/>
    <property type="match status" value="1"/>
</dbReference>
<dbReference type="InterPro" id="IPR052400">
    <property type="entry name" value="Zn2-C6_fungal_TF"/>
</dbReference>
<evidence type="ECO:0000313" key="5">
    <source>
        <dbReference type="Proteomes" id="UP001302321"/>
    </source>
</evidence>
<comment type="caution">
    <text evidence="4">The sequence shown here is derived from an EMBL/GenBank/DDBJ whole genome shotgun (WGS) entry which is preliminary data.</text>
</comment>
<sequence length="602" mass="66905">MKKQHQNVMSSPSGSQPQPQIRRLPTLQPKAELERDREQQPPEGPPPRGGSGPGDGNTMSSSTPASSSSASGLVEKPYHAKRPHRKSRTGCRNCKSRKVKCDEGKPSCRACTARSDRCVYPVITPTATAAAGARNRGAAGSSIAVAAPDHRLAPVQEPEFIPSERDDLEMKLLWVYTKNTYTSYSSGPFKLRMVDQALKVDLIQHAFANPFLMNCCLALAAQHINRAGGRNDMKIPPSKELTYRVKALESFRKAVEKAEASTYPALIACAYLLTGLSTYMFRNNDGPTSLAILDWMTIWRGIGAIIDVTKLPTLAQSGLLPIIFRPDVDMKNSIQHAPAYILALADTQDPLDAPWLAGYHEGLQVLGSLYHELRQTGHTSHMFIWRVMTFFTFLGREFVISAHHRRPPALIIIAHFLAFTTLVSDKVWWLEDMAPHQIPRIFNIVAGMGPPHTIMHRTQPLEIPIRCLDRMDNDDRARLMLENTSWTHPPIPPGEMPVTYDSAEREWMWTKVSRGQSRSPSVSSPPPLSAAGSSEPPSPTPRKEMLYTKDELIIPPEDGQEKGIQYKHLEGAYYALDGERVTDNEFYRAMGLEKGGGTITEL</sequence>
<dbReference type="Proteomes" id="UP001302321">
    <property type="component" value="Unassembled WGS sequence"/>
</dbReference>